<comment type="cofactor">
    <cofactor evidence="1">
        <name>[3Fe-4S] cluster</name>
        <dbReference type="ChEBI" id="CHEBI:21137"/>
    </cofactor>
</comment>
<dbReference type="InterPro" id="IPR029263">
    <property type="entry name" value="Nitr_red_bet_C"/>
</dbReference>
<evidence type="ECO:0000256" key="8">
    <source>
        <dbReference type="ARBA" id="ARBA00022982"/>
    </source>
</evidence>
<keyword evidence="4" id="KW-0813">Transport</keyword>
<dbReference type="GO" id="GO:0009061">
    <property type="term" value="P:anaerobic respiration"/>
    <property type="evidence" value="ECO:0007669"/>
    <property type="project" value="TreeGrafter"/>
</dbReference>
<name>A0A6M0K3N3_9GAMM</name>
<dbReference type="GO" id="GO:0046872">
    <property type="term" value="F:metal ion binding"/>
    <property type="evidence" value="ECO:0007669"/>
    <property type="project" value="UniProtKB-KW"/>
</dbReference>
<dbReference type="Gene3D" id="1.10.3650.10">
    <property type="entry name" value="nitrate reductase domain like"/>
    <property type="match status" value="1"/>
</dbReference>
<keyword evidence="9" id="KW-0408">Iron</keyword>
<evidence type="ECO:0000256" key="5">
    <source>
        <dbReference type="ARBA" id="ARBA00022485"/>
    </source>
</evidence>
<dbReference type="PANTHER" id="PTHR43518:SF1">
    <property type="entry name" value="RESPIRATORY NITRATE REDUCTASE 1 BETA CHAIN"/>
    <property type="match status" value="1"/>
</dbReference>
<dbReference type="NCBIfam" id="TIGR01660">
    <property type="entry name" value="narH"/>
    <property type="match status" value="1"/>
</dbReference>
<feature type="domain" description="4Fe-4S ferredoxin-type" evidence="12">
    <location>
        <begin position="216"/>
        <end position="245"/>
    </location>
</feature>
<dbReference type="Pfam" id="PF14711">
    <property type="entry name" value="Nitr_red_bet_C"/>
    <property type="match status" value="1"/>
</dbReference>
<protein>
    <submittedName>
        <fullName evidence="13">Nitrate reductase subunit beta</fullName>
        <ecNumber evidence="13">1.7.99.4</ecNumber>
    </submittedName>
</protein>
<evidence type="ECO:0000256" key="10">
    <source>
        <dbReference type="ARBA" id="ARBA00023014"/>
    </source>
</evidence>
<dbReference type="EC" id="1.7.99.4" evidence="13"/>
<evidence type="ECO:0000256" key="2">
    <source>
        <dbReference type="ARBA" id="ARBA00001966"/>
    </source>
</evidence>
<feature type="domain" description="4Fe-4S ferredoxin-type" evidence="12">
    <location>
        <begin position="7"/>
        <end position="35"/>
    </location>
</feature>
<reference evidence="13 14" key="1">
    <citation type="submission" date="2020-02" db="EMBL/GenBank/DDBJ databases">
        <title>Genome sequences of Thiorhodococcus mannitoliphagus and Thiorhodococcus minor, purple sulfur photosynthetic bacteria in the gammaproteobacterial family, Chromatiaceae.</title>
        <authorList>
            <person name="Aviles F.A."/>
            <person name="Meyer T.E."/>
            <person name="Kyndt J.A."/>
        </authorList>
    </citation>
    <scope>NUCLEOTIDE SEQUENCE [LARGE SCALE GENOMIC DNA]</scope>
    <source>
        <strain evidence="13 14">DSM 11518</strain>
    </source>
</reference>
<dbReference type="GO" id="GO:0051539">
    <property type="term" value="F:4 iron, 4 sulfur cluster binding"/>
    <property type="evidence" value="ECO:0007669"/>
    <property type="project" value="UniProtKB-KW"/>
</dbReference>
<keyword evidence="13" id="KW-0560">Oxidoreductase</keyword>
<evidence type="ECO:0000256" key="1">
    <source>
        <dbReference type="ARBA" id="ARBA00001927"/>
    </source>
</evidence>
<keyword evidence="5" id="KW-0004">4Fe-4S</keyword>
<evidence type="ECO:0000256" key="6">
    <source>
        <dbReference type="ARBA" id="ARBA00022723"/>
    </source>
</evidence>
<keyword evidence="10" id="KW-0411">Iron-sulfur</keyword>
<keyword evidence="14" id="KW-1185">Reference proteome</keyword>
<dbReference type="GO" id="GO:0030313">
    <property type="term" value="C:cell envelope"/>
    <property type="evidence" value="ECO:0007669"/>
    <property type="project" value="UniProtKB-SubCell"/>
</dbReference>
<dbReference type="InterPro" id="IPR038262">
    <property type="entry name" value="Nitr_red_bet_C_sf"/>
</dbReference>
<dbReference type="GO" id="GO:0009055">
    <property type="term" value="F:electron transfer activity"/>
    <property type="evidence" value="ECO:0007669"/>
    <property type="project" value="TreeGrafter"/>
</dbReference>
<comment type="cofactor">
    <cofactor evidence="2">
        <name>[4Fe-4S] cluster</name>
        <dbReference type="ChEBI" id="CHEBI:49883"/>
    </cofactor>
</comment>
<dbReference type="GO" id="GO:0042126">
    <property type="term" value="P:nitrate metabolic process"/>
    <property type="evidence" value="ECO:0007669"/>
    <property type="project" value="InterPro"/>
</dbReference>
<evidence type="ECO:0000256" key="9">
    <source>
        <dbReference type="ARBA" id="ARBA00023004"/>
    </source>
</evidence>
<dbReference type="PANTHER" id="PTHR43518">
    <property type="entry name" value="NITRATE REDUCTASE BETA SUBUNIT"/>
    <property type="match status" value="1"/>
</dbReference>
<dbReference type="EMBL" id="JAAIJQ010000054">
    <property type="protein sequence ID" value="NEV63533.1"/>
    <property type="molecule type" value="Genomic_DNA"/>
</dbReference>
<sequence length="516" mass="59111">MRIKQQMGIVFNLDKCLGCQTCTIACKNVWTNREGAEYMFWNNVETKPGAGYPKQWENQEKYRGGWKQDPEGDTPKLNQASRFWEMISLFYNPVLPQMDAYYGKGPFTFTYEDLHSEQPTKYSQPVARPKSQITGEEDIELTYGVNWEDNGAGTHEEGTGSLDYNFSDMTPAARQALLKFEQSFMMYLPRICNHCLNPGCVGSCPSGANYKREEDGVVLIDQDRCRGWRYCVSGCPYKKTYYNWRTGKSEKCILCFPRLETGQPPMCFQACVGRIRYLGPLLYDLDRVAEVANTKDEKALVARHREIILDPFDPEVIAEAKRQGISDNWLDACRRSPVYKMVKEWEIALPLHPEFRTLPSLFYIPPESPVQTAKPNDRGTLDMVDGGSVLPDLKEFRIPIEYLARLLAAGNIQEVEKALLRQLALREFRRQERVEGRTDDSILKAVGLTVEQARHMHRLLALAHFHERFVIATSRTEDTDNTPYLERGFTGYDLLAPEQSPKRRTSFHGNKMGVGS</sequence>
<dbReference type="SUPFAM" id="SSF54862">
    <property type="entry name" value="4Fe-4S ferredoxins"/>
    <property type="match status" value="1"/>
</dbReference>
<evidence type="ECO:0000256" key="11">
    <source>
        <dbReference type="ARBA" id="ARBA00023291"/>
    </source>
</evidence>
<dbReference type="RefSeq" id="WP_164453997.1">
    <property type="nucleotide sequence ID" value="NZ_JAAIJQ010000054.1"/>
</dbReference>
<dbReference type="GO" id="GO:0016020">
    <property type="term" value="C:membrane"/>
    <property type="evidence" value="ECO:0007669"/>
    <property type="project" value="TreeGrafter"/>
</dbReference>
<dbReference type="GO" id="GO:0051538">
    <property type="term" value="F:3 iron, 4 sulfur cluster binding"/>
    <property type="evidence" value="ECO:0007669"/>
    <property type="project" value="UniProtKB-KW"/>
</dbReference>
<keyword evidence="8" id="KW-0249">Electron transport</keyword>
<evidence type="ECO:0000256" key="3">
    <source>
        <dbReference type="ARBA" id="ARBA00004196"/>
    </source>
</evidence>
<evidence type="ECO:0000313" key="13">
    <source>
        <dbReference type="EMBL" id="NEV63533.1"/>
    </source>
</evidence>
<organism evidence="13 14">
    <name type="scientific">Thiorhodococcus minor</name>
    <dbReference type="NCBI Taxonomy" id="57489"/>
    <lineage>
        <taxon>Bacteria</taxon>
        <taxon>Pseudomonadati</taxon>
        <taxon>Pseudomonadota</taxon>
        <taxon>Gammaproteobacteria</taxon>
        <taxon>Chromatiales</taxon>
        <taxon>Chromatiaceae</taxon>
        <taxon>Thiorhodococcus</taxon>
    </lineage>
</organism>
<comment type="subcellular location">
    <subcellularLocation>
        <location evidence="3">Cell envelope</location>
    </subcellularLocation>
</comment>
<gene>
    <name evidence="13" type="primary">narH</name>
    <name evidence="13" type="ORF">G3446_16835</name>
</gene>
<keyword evidence="6" id="KW-0479">Metal-binding</keyword>
<dbReference type="GO" id="GO:0008940">
    <property type="term" value="F:nitrate reductase activity"/>
    <property type="evidence" value="ECO:0007669"/>
    <property type="project" value="InterPro"/>
</dbReference>
<dbReference type="PROSITE" id="PS51379">
    <property type="entry name" value="4FE4S_FER_2"/>
    <property type="match status" value="2"/>
</dbReference>
<accession>A0A6M0K3N3</accession>
<evidence type="ECO:0000259" key="12">
    <source>
        <dbReference type="PROSITE" id="PS51379"/>
    </source>
</evidence>
<dbReference type="GO" id="GO:0009325">
    <property type="term" value="C:nitrate reductase complex"/>
    <property type="evidence" value="ECO:0007669"/>
    <property type="project" value="InterPro"/>
</dbReference>
<evidence type="ECO:0000256" key="7">
    <source>
        <dbReference type="ARBA" id="ARBA00022737"/>
    </source>
</evidence>
<keyword evidence="7" id="KW-0677">Repeat</keyword>
<dbReference type="Pfam" id="PF13247">
    <property type="entry name" value="Fer4_11"/>
    <property type="match status" value="1"/>
</dbReference>
<dbReference type="InterPro" id="IPR006547">
    <property type="entry name" value="NO3_Rdtase_bsu"/>
</dbReference>
<dbReference type="Gene3D" id="3.30.70.20">
    <property type="match status" value="3"/>
</dbReference>
<dbReference type="InterPro" id="IPR017896">
    <property type="entry name" value="4Fe4S_Fe-S-bd"/>
</dbReference>
<dbReference type="Proteomes" id="UP000483379">
    <property type="component" value="Unassembled WGS sequence"/>
</dbReference>
<proteinExistence type="predicted"/>
<dbReference type="AlphaFoldDB" id="A0A6M0K3N3"/>
<comment type="caution">
    <text evidence="13">The sequence shown here is derived from an EMBL/GenBank/DDBJ whole genome shotgun (WGS) entry which is preliminary data.</text>
</comment>
<keyword evidence="11" id="KW-0003">3Fe-4S</keyword>
<evidence type="ECO:0000256" key="4">
    <source>
        <dbReference type="ARBA" id="ARBA00022448"/>
    </source>
</evidence>
<evidence type="ECO:0000313" key="14">
    <source>
        <dbReference type="Proteomes" id="UP000483379"/>
    </source>
</evidence>